<evidence type="ECO:0000259" key="1">
    <source>
        <dbReference type="PROSITE" id="PS51118"/>
    </source>
</evidence>
<organism evidence="2 3">
    <name type="scientific">Acetobacter fallax</name>
    <dbReference type="NCBI Taxonomy" id="1737473"/>
    <lineage>
        <taxon>Bacteria</taxon>
        <taxon>Pseudomonadati</taxon>
        <taxon>Pseudomonadota</taxon>
        <taxon>Alphaproteobacteria</taxon>
        <taxon>Acetobacterales</taxon>
        <taxon>Acetobacteraceae</taxon>
        <taxon>Acetobacter</taxon>
    </lineage>
</organism>
<keyword evidence="3" id="KW-1185">Reference proteome</keyword>
<protein>
    <recommendedName>
        <fullName evidence="1">HTH hxlR-type domain-containing protein</fullName>
    </recommendedName>
</protein>
<feature type="domain" description="HTH hxlR-type" evidence="1">
    <location>
        <begin position="1"/>
        <end position="42"/>
    </location>
</feature>
<sequence length="42" mass="4861">MDGKWKGVILYHLFQGTLRLAGLTWLVPDFSTLSRRQKSLRA</sequence>
<name>A0ABX0KE89_9PROT</name>
<dbReference type="PROSITE" id="PS51118">
    <property type="entry name" value="HTH_HXLR"/>
    <property type="match status" value="1"/>
</dbReference>
<accession>A0ABX0KE89</accession>
<gene>
    <name evidence="2" type="ORF">GOB84_17905</name>
</gene>
<reference evidence="2 3" key="1">
    <citation type="journal article" date="2020" name="Int. J. Syst. Evol. Microbiol.">
        <title>Novel acetic acid bacteria from cider fermentations: Acetobacter conturbans sp. nov. and Acetobacter fallax sp. nov.</title>
        <authorList>
            <person name="Sombolestani A.S."/>
            <person name="Cleenwerck I."/>
            <person name="Cnockaert M."/>
            <person name="Borremans W."/>
            <person name="Wieme A.D."/>
            <person name="De Vuyst L."/>
            <person name="Vandamme P."/>
        </authorList>
    </citation>
    <scope>NUCLEOTIDE SEQUENCE [LARGE SCALE GENOMIC DNA]</scope>
    <source>
        <strain evidence="2 3">LMG 1637</strain>
    </source>
</reference>
<dbReference type="EMBL" id="WOSW01000078">
    <property type="protein sequence ID" value="NHO34355.1"/>
    <property type="molecule type" value="Genomic_DNA"/>
</dbReference>
<evidence type="ECO:0000313" key="2">
    <source>
        <dbReference type="EMBL" id="NHO34355.1"/>
    </source>
</evidence>
<comment type="caution">
    <text evidence="2">The sequence shown here is derived from an EMBL/GenBank/DDBJ whole genome shotgun (WGS) entry which is preliminary data.</text>
</comment>
<dbReference type="Proteomes" id="UP000615326">
    <property type="component" value="Unassembled WGS sequence"/>
</dbReference>
<dbReference type="Pfam" id="PF01638">
    <property type="entry name" value="HxlR"/>
    <property type="match status" value="1"/>
</dbReference>
<evidence type="ECO:0000313" key="3">
    <source>
        <dbReference type="Proteomes" id="UP000615326"/>
    </source>
</evidence>
<proteinExistence type="predicted"/>
<dbReference type="InterPro" id="IPR002577">
    <property type="entry name" value="HTH_HxlR"/>
</dbReference>